<evidence type="ECO:0000313" key="2">
    <source>
        <dbReference type="Proteomes" id="UP000186922"/>
    </source>
</evidence>
<dbReference type="AlphaFoldDB" id="A0A1D1V3G5"/>
<proteinExistence type="predicted"/>
<gene>
    <name evidence="1" type="primary">RvY_07049-1</name>
    <name evidence="1" type="synonym">RvY_07049.1</name>
    <name evidence="1" type="ORF">RvY_07049</name>
</gene>
<accession>A0A1D1V3G5</accession>
<evidence type="ECO:0000313" key="1">
    <source>
        <dbReference type="EMBL" id="GAU95430.1"/>
    </source>
</evidence>
<keyword evidence="2" id="KW-1185">Reference proteome</keyword>
<reference evidence="1 2" key="1">
    <citation type="journal article" date="2016" name="Nat. Commun.">
        <title>Extremotolerant tardigrade genome and improved radiotolerance of human cultured cells by tardigrade-unique protein.</title>
        <authorList>
            <person name="Hashimoto T."/>
            <person name="Horikawa D.D."/>
            <person name="Saito Y."/>
            <person name="Kuwahara H."/>
            <person name="Kozuka-Hata H."/>
            <person name="Shin-I T."/>
            <person name="Minakuchi Y."/>
            <person name="Ohishi K."/>
            <person name="Motoyama A."/>
            <person name="Aizu T."/>
            <person name="Enomoto A."/>
            <person name="Kondo K."/>
            <person name="Tanaka S."/>
            <person name="Hara Y."/>
            <person name="Koshikawa S."/>
            <person name="Sagara H."/>
            <person name="Miura T."/>
            <person name="Yokobori S."/>
            <person name="Miyagawa K."/>
            <person name="Suzuki Y."/>
            <person name="Kubo T."/>
            <person name="Oyama M."/>
            <person name="Kohara Y."/>
            <person name="Fujiyama A."/>
            <person name="Arakawa K."/>
            <person name="Katayama T."/>
            <person name="Toyoda A."/>
            <person name="Kunieda T."/>
        </authorList>
    </citation>
    <scope>NUCLEOTIDE SEQUENCE [LARGE SCALE GENOMIC DNA]</scope>
    <source>
        <strain evidence="1 2">YOKOZUNA-1</strain>
    </source>
</reference>
<protein>
    <recommendedName>
        <fullName evidence="3">HAT C-terminal dimerisation domain-containing protein</fullName>
    </recommendedName>
</protein>
<comment type="caution">
    <text evidence="1">The sequence shown here is derived from an EMBL/GenBank/DDBJ whole genome shotgun (WGS) entry which is preliminary data.</text>
</comment>
<dbReference type="EMBL" id="BDGG01000003">
    <property type="protein sequence ID" value="GAU95430.1"/>
    <property type="molecule type" value="Genomic_DNA"/>
</dbReference>
<dbReference type="Proteomes" id="UP000186922">
    <property type="component" value="Unassembled WGS sequence"/>
</dbReference>
<name>A0A1D1V3G5_RAMVA</name>
<organism evidence="1 2">
    <name type="scientific">Ramazzottius varieornatus</name>
    <name type="common">Water bear</name>
    <name type="synonym">Tardigrade</name>
    <dbReference type="NCBI Taxonomy" id="947166"/>
    <lineage>
        <taxon>Eukaryota</taxon>
        <taxon>Metazoa</taxon>
        <taxon>Ecdysozoa</taxon>
        <taxon>Tardigrada</taxon>
        <taxon>Eutardigrada</taxon>
        <taxon>Parachela</taxon>
        <taxon>Hypsibioidea</taxon>
        <taxon>Ramazzottiidae</taxon>
        <taxon>Ramazzottius</taxon>
    </lineage>
</organism>
<sequence length="390" mass="43547">MSKKDWNVKSVICPACNKPVRACPDGMKKHVKTALHKNNVEKRTMVLHERPENMPVRTRIQKLQRLWFRSLAATGVPILAGGKFRQFLRTFVEGGAAIRQRLQLMTVGIPEIKQAEEKRIMGKVRGKTFSIEVDSSPDAQRHFFAVLLIPENSGKGELLRLEFPKSVTGKTTAETVKSIMLKYGQEAAVDHIGDNLEAELTKCGSNSIPYAPYVLEATAIISSIVEGLRLDNELDPRAPAEARTTGSISKPWYTESRTQLVSALTAAKAKEHPESEFLIEVSIFEPSQAVRMMEDRECVRMRNTTLAKWGVAGISQVPIAEWTAYQKIAEEVMFINAGNLDAFWKSHSKDLPILHAVALPNIWTPLNSVEVERCFSVINSFFGKTGLTFV</sequence>
<evidence type="ECO:0008006" key="3">
    <source>
        <dbReference type="Google" id="ProtNLM"/>
    </source>
</evidence>